<dbReference type="InterPro" id="IPR003877">
    <property type="entry name" value="SPRY_dom"/>
</dbReference>
<dbReference type="Pfam" id="PF13445">
    <property type="entry name" value="zf-RING_UBOX"/>
    <property type="match status" value="1"/>
</dbReference>
<accession>A0A9Q9V9S8</accession>
<gene>
    <name evidence="10" type="primary">LOC109084007</name>
</gene>
<evidence type="ECO:0000256" key="4">
    <source>
        <dbReference type="ARBA" id="ARBA00022833"/>
    </source>
</evidence>
<evidence type="ECO:0000259" key="9">
    <source>
        <dbReference type="PROSITE" id="PS50188"/>
    </source>
</evidence>
<evidence type="ECO:0000256" key="6">
    <source>
        <dbReference type="PROSITE-ProRule" id="PRU00175"/>
    </source>
</evidence>
<dbReference type="InterPro" id="IPR017907">
    <property type="entry name" value="Znf_RING_CS"/>
</dbReference>
<evidence type="ECO:0000256" key="7">
    <source>
        <dbReference type="SAM" id="MobiDB-lite"/>
    </source>
</evidence>
<reference evidence="10" key="1">
    <citation type="submission" date="2025-08" db="UniProtKB">
        <authorList>
            <consortium name="RefSeq"/>
        </authorList>
    </citation>
    <scope>IDENTIFICATION</scope>
    <source>
        <tissue evidence="10">Muscle</tissue>
    </source>
</reference>
<dbReference type="InterPro" id="IPR001870">
    <property type="entry name" value="B30.2/SPRY"/>
</dbReference>
<dbReference type="InterPro" id="IPR051051">
    <property type="entry name" value="E3_ubiq-ligase_TRIM/RNF"/>
</dbReference>
<dbReference type="InterPro" id="IPR001841">
    <property type="entry name" value="Znf_RING"/>
</dbReference>
<dbReference type="RefSeq" id="XP_018954278.1">
    <property type="nucleotide sequence ID" value="XM_019098733.2"/>
</dbReference>
<evidence type="ECO:0000256" key="3">
    <source>
        <dbReference type="ARBA" id="ARBA00022771"/>
    </source>
</evidence>
<feature type="domain" description="RING-type" evidence="8">
    <location>
        <begin position="18"/>
        <end position="59"/>
    </location>
</feature>
<feature type="compositionally biased region" description="Acidic residues" evidence="7">
    <location>
        <begin position="185"/>
        <end position="197"/>
    </location>
</feature>
<evidence type="ECO:0000256" key="5">
    <source>
        <dbReference type="ARBA" id="ARBA00022859"/>
    </source>
</evidence>
<dbReference type="OrthoDB" id="6270329at2759"/>
<dbReference type="PANTHER" id="PTHR25465:SF41">
    <property type="entry name" value="E3 UBIQUITIN-PROTEIN LIGASE RNF135"/>
    <property type="match status" value="1"/>
</dbReference>
<dbReference type="PROSITE" id="PS00518">
    <property type="entry name" value="ZF_RING_1"/>
    <property type="match status" value="1"/>
</dbReference>
<dbReference type="PROSITE" id="PS50188">
    <property type="entry name" value="B302_SPRY"/>
    <property type="match status" value="1"/>
</dbReference>
<evidence type="ECO:0000256" key="1">
    <source>
        <dbReference type="ARBA" id="ARBA00022588"/>
    </source>
</evidence>
<dbReference type="Gene3D" id="3.30.40.10">
    <property type="entry name" value="Zinc/RING finger domain, C3HC4 (zinc finger)"/>
    <property type="match status" value="1"/>
</dbReference>
<keyword evidence="3 6" id="KW-0863">Zinc-finger</keyword>
<keyword evidence="5" id="KW-0391">Immunity</keyword>
<dbReference type="InterPro" id="IPR027370">
    <property type="entry name" value="Znf-RING_euk"/>
</dbReference>
<dbReference type="Proteomes" id="UP001155660">
    <property type="component" value="Chromosome A6"/>
</dbReference>
<proteinExistence type="predicted"/>
<dbReference type="PROSITE" id="PS50089">
    <property type="entry name" value="ZF_RING_2"/>
    <property type="match status" value="1"/>
</dbReference>
<keyword evidence="2" id="KW-0479">Metal-binding</keyword>
<sequence>MSLLYEDIVKLVANNLKCSICMEIFTKPVTLVCGHNYCQKCINGCWAKSIARRDCPHCRADVSSTKLEINFTLCHILELQDLGGREKWEQILAETDQPDQTQHARRTVTKVDSLMKRLDWLKAEIKKTEDTLKAELNSNQACEDGFYDSSIVPMDVSSSSLDSDASSCYADRSFSLTSGDLPSQSEEESSQEFVEEAPENSEYLFEDAHLNPSAGAQQRNRDIAEAGLHAEFVELSFSPQLGNRRLVFHTESHRVETQPGHQARTSHGRFDACQWMAEQEFRGGWVYWDVDTTFSTGWAVGVAYPSLKCNERLGRTPSSWCLEWSSGQLSAWHNKIKTSVKHSFPNGIRVILDMPKGQLSFQSLCNSQLELHSFQVDSSGPFIPVFWLYGLSHNALTFPIN</sequence>
<name>A0A9Q9V9S8_CYPCA</name>
<evidence type="ECO:0000256" key="2">
    <source>
        <dbReference type="ARBA" id="ARBA00022723"/>
    </source>
</evidence>
<dbReference type="KEGG" id="ccar:109084007"/>
<dbReference type="SMART" id="SM00184">
    <property type="entry name" value="RING"/>
    <property type="match status" value="1"/>
</dbReference>
<organism evidence="10">
    <name type="scientific">Cyprinus carpio</name>
    <name type="common">Common carp</name>
    <dbReference type="NCBI Taxonomy" id="7962"/>
    <lineage>
        <taxon>Eukaryota</taxon>
        <taxon>Metazoa</taxon>
        <taxon>Chordata</taxon>
        <taxon>Craniata</taxon>
        <taxon>Vertebrata</taxon>
        <taxon>Euteleostomi</taxon>
        <taxon>Actinopterygii</taxon>
        <taxon>Neopterygii</taxon>
        <taxon>Teleostei</taxon>
        <taxon>Ostariophysi</taxon>
        <taxon>Cypriniformes</taxon>
        <taxon>Cyprinidae</taxon>
        <taxon>Cyprininae</taxon>
        <taxon>Cyprinus</taxon>
    </lineage>
</organism>
<dbReference type="SUPFAM" id="SSF57850">
    <property type="entry name" value="RING/U-box"/>
    <property type="match status" value="1"/>
</dbReference>
<dbReference type="SMART" id="SM00449">
    <property type="entry name" value="SPRY"/>
    <property type="match status" value="1"/>
</dbReference>
<dbReference type="InterPro" id="IPR043136">
    <property type="entry name" value="B30.2/SPRY_sf"/>
</dbReference>
<dbReference type="GO" id="GO:0008270">
    <property type="term" value="F:zinc ion binding"/>
    <property type="evidence" value="ECO:0007669"/>
    <property type="project" value="UniProtKB-KW"/>
</dbReference>
<dbReference type="InterPro" id="IPR013320">
    <property type="entry name" value="ConA-like_dom_sf"/>
</dbReference>
<keyword evidence="4" id="KW-0862">Zinc</keyword>
<dbReference type="GO" id="GO:0016874">
    <property type="term" value="F:ligase activity"/>
    <property type="evidence" value="ECO:0007669"/>
    <property type="project" value="UniProtKB-KW"/>
</dbReference>
<dbReference type="Gene3D" id="2.60.120.920">
    <property type="match status" value="1"/>
</dbReference>
<keyword evidence="10" id="KW-0436">Ligase</keyword>
<feature type="domain" description="B30.2/SPRY" evidence="9">
    <location>
        <begin position="215"/>
        <end position="401"/>
    </location>
</feature>
<dbReference type="PANTHER" id="PTHR25465">
    <property type="entry name" value="B-BOX DOMAIN CONTAINING"/>
    <property type="match status" value="1"/>
</dbReference>
<evidence type="ECO:0000259" key="8">
    <source>
        <dbReference type="PROSITE" id="PS50089"/>
    </source>
</evidence>
<dbReference type="GeneID" id="109084007"/>
<evidence type="ECO:0000313" key="10">
    <source>
        <dbReference type="RefSeq" id="XP_018954278.1"/>
    </source>
</evidence>
<dbReference type="SUPFAM" id="SSF49899">
    <property type="entry name" value="Concanavalin A-like lectins/glucanases"/>
    <property type="match status" value="1"/>
</dbReference>
<protein>
    <submittedName>
        <fullName evidence="10">E3 ubiquitin/ISG15 ligase TRIM25</fullName>
    </submittedName>
</protein>
<feature type="region of interest" description="Disordered" evidence="7">
    <location>
        <begin position="177"/>
        <end position="197"/>
    </location>
</feature>
<dbReference type="Pfam" id="PF00622">
    <property type="entry name" value="SPRY"/>
    <property type="match status" value="1"/>
</dbReference>
<dbReference type="InterPro" id="IPR013083">
    <property type="entry name" value="Znf_RING/FYVE/PHD"/>
</dbReference>
<keyword evidence="1" id="KW-0399">Innate immunity</keyword>
<dbReference type="GO" id="GO:0045087">
    <property type="term" value="P:innate immune response"/>
    <property type="evidence" value="ECO:0007669"/>
    <property type="project" value="UniProtKB-KW"/>
</dbReference>
<dbReference type="AlphaFoldDB" id="A0A9Q9V9S8"/>